<keyword evidence="5" id="KW-0479">Metal-binding</keyword>
<dbReference type="Gene3D" id="3.60.21.10">
    <property type="match status" value="1"/>
</dbReference>
<dbReference type="AlphaFoldDB" id="A0A6P7G698"/>
<dbReference type="GeneID" id="114334529"/>
<comment type="cofactor">
    <cofactor evidence="1">
        <name>Zn(2+)</name>
        <dbReference type="ChEBI" id="CHEBI:29105"/>
    </cofactor>
</comment>
<reference evidence="13" key="2">
    <citation type="submission" date="2025-05" db="UniProtKB">
        <authorList>
            <consortium name="EnsemblMetazoa"/>
        </authorList>
    </citation>
    <scope>IDENTIFICATION</scope>
</reference>
<evidence type="ECO:0000259" key="11">
    <source>
        <dbReference type="Pfam" id="PF00149"/>
    </source>
</evidence>
<dbReference type="Pfam" id="PF19272">
    <property type="entry name" value="ASMase_C"/>
    <property type="match status" value="1"/>
</dbReference>
<evidence type="ECO:0000256" key="5">
    <source>
        <dbReference type="ARBA" id="ARBA00022723"/>
    </source>
</evidence>
<sequence length="654" mass="73219">MVSMLTTCLVLGLASPGLCGIFDYPSQWSPDEVLNDITNATAIILQPNPIFNVIIPQLSALFNLSTENLADWTEILANRFGIHAGYTPLDQSLITTVLNNILSTPTTQPPSAEDLNNFFQKASTVLKDSSICGACQFLELIFQLHQDFVIPVLIGICDLYMGLSTYTVSTFCPQIVDLNLPSLTYIRANSKIMDNQLVCSVLLQTKECYFPIPPLTWVGSVNSGPKIYPQPVSSNQQPIYIIHLSDVHVSLNYETGGVSDCGYPVCCLEGLGNSQLKSGKAGQWGDYNCDSAPNVLDSALDFIKTIYPSIDALYYTGDVVDHAIWNTTVEQNINSLDFVFGKVKAAFPGIVALPSLGNHEAQPMNVFPPRETAIANAGLDQQWLYNHVAYLWGSWVDAPAVDMIKQHGYYSYELYPKLKVIVLNNNFCYSYNWWLFYNTTYMQTELNWLQTELLASEAKGQYVHIVGHNTLGNYECISPWEDTYLKIVRRFSHIIKGQFVGHTHTDELKIFYDEDGTTPINVAFNGASLTTYTTYNPNIKVVAVSPDTMEILDIFTYYFNLTQANLYPDQSPPWTKLYSMKEQYNLTDLSPESFDKLSDTMADVPALLNTYWLNYCRKGDAAMKAGCDSACQQDILCKITRTQSRKPTKSYCTS</sequence>
<evidence type="ECO:0000256" key="7">
    <source>
        <dbReference type="ARBA" id="ARBA00022801"/>
    </source>
</evidence>
<feature type="signal peptide" evidence="10">
    <location>
        <begin position="1"/>
        <end position="20"/>
    </location>
</feature>
<comment type="similarity">
    <text evidence="3">Belongs to the acid sphingomyelinase family.</text>
</comment>
<dbReference type="InParanoid" id="A0A6P7G698"/>
<comment type="subcellular location">
    <subcellularLocation>
        <location evidence="2">Secreted</location>
    </subcellularLocation>
</comment>
<keyword evidence="7" id="KW-0378">Hydrolase</keyword>
<dbReference type="GO" id="GO:0006685">
    <property type="term" value="P:sphingomyelin catabolic process"/>
    <property type="evidence" value="ECO:0007669"/>
    <property type="project" value="TreeGrafter"/>
</dbReference>
<evidence type="ECO:0000256" key="2">
    <source>
        <dbReference type="ARBA" id="ARBA00004613"/>
    </source>
</evidence>
<dbReference type="GO" id="GO:0005615">
    <property type="term" value="C:extracellular space"/>
    <property type="evidence" value="ECO:0007669"/>
    <property type="project" value="TreeGrafter"/>
</dbReference>
<dbReference type="PANTHER" id="PTHR10340">
    <property type="entry name" value="SPHINGOMYELIN PHOSPHODIESTERASE"/>
    <property type="match status" value="1"/>
</dbReference>
<dbReference type="SUPFAM" id="SSF56300">
    <property type="entry name" value="Metallo-dependent phosphatases"/>
    <property type="match status" value="1"/>
</dbReference>
<feature type="domain" description="Sphingomyelin phosphodiesterase C-terminal" evidence="12">
    <location>
        <begin position="528"/>
        <end position="640"/>
    </location>
</feature>
<dbReference type="GO" id="GO:0061750">
    <property type="term" value="F:acid sphingomyelin phosphodiesterase activity"/>
    <property type="evidence" value="ECO:0007669"/>
    <property type="project" value="TreeGrafter"/>
</dbReference>
<dbReference type="PANTHER" id="PTHR10340:SF29">
    <property type="entry name" value="SPHINGOMYELIN PHOSPHODIESTERASE"/>
    <property type="match status" value="1"/>
</dbReference>
<evidence type="ECO:0000256" key="3">
    <source>
        <dbReference type="ARBA" id="ARBA00008234"/>
    </source>
</evidence>
<evidence type="ECO:0000256" key="9">
    <source>
        <dbReference type="ARBA" id="ARBA00023180"/>
    </source>
</evidence>
<evidence type="ECO:0000313" key="14">
    <source>
        <dbReference type="Proteomes" id="UP001652700"/>
    </source>
</evidence>
<keyword evidence="14" id="KW-1185">Reference proteome</keyword>
<accession>A0A6P7G698</accession>
<evidence type="ECO:0000256" key="6">
    <source>
        <dbReference type="ARBA" id="ARBA00022729"/>
    </source>
</evidence>
<protein>
    <submittedName>
        <fullName evidence="15">Sphingomyelin phosphodiesterase-like</fullName>
    </submittedName>
</protein>
<dbReference type="GO" id="GO:0046872">
    <property type="term" value="F:metal ion binding"/>
    <property type="evidence" value="ECO:0007669"/>
    <property type="project" value="UniProtKB-KW"/>
</dbReference>
<dbReference type="GO" id="GO:0016020">
    <property type="term" value="C:membrane"/>
    <property type="evidence" value="ECO:0007669"/>
    <property type="project" value="GOC"/>
</dbReference>
<evidence type="ECO:0000313" key="13">
    <source>
        <dbReference type="EnsemblMetazoa" id="XP_028140393.1"/>
    </source>
</evidence>
<gene>
    <name evidence="15" type="primary">LOC114334529</name>
</gene>
<dbReference type="OrthoDB" id="282973at2759"/>
<dbReference type="RefSeq" id="XP_028140393.1">
    <property type="nucleotide sequence ID" value="XM_028284592.1"/>
</dbReference>
<dbReference type="GO" id="GO:0046513">
    <property type="term" value="P:ceramide biosynthetic process"/>
    <property type="evidence" value="ECO:0007669"/>
    <property type="project" value="TreeGrafter"/>
</dbReference>
<reference evidence="15" key="1">
    <citation type="submission" date="2025-04" db="UniProtKB">
        <authorList>
            <consortium name="RefSeq"/>
        </authorList>
    </citation>
    <scope>IDENTIFICATION</scope>
    <source>
        <tissue evidence="15">Whole insect</tissue>
    </source>
</reference>
<evidence type="ECO:0000313" key="15">
    <source>
        <dbReference type="RefSeq" id="XP_028140393.1"/>
    </source>
</evidence>
<evidence type="ECO:0000256" key="1">
    <source>
        <dbReference type="ARBA" id="ARBA00001947"/>
    </source>
</evidence>
<keyword evidence="9" id="KW-0325">Glycoprotein</keyword>
<keyword evidence="4" id="KW-0964">Secreted</keyword>
<dbReference type="InterPro" id="IPR041805">
    <property type="entry name" value="ASMase/PPN1_MPP"/>
</dbReference>
<evidence type="ECO:0000259" key="12">
    <source>
        <dbReference type="Pfam" id="PF19272"/>
    </source>
</evidence>
<keyword evidence="8" id="KW-0862">Zinc</keyword>
<evidence type="ECO:0000256" key="4">
    <source>
        <dbReference type="ARBA" id="ARBA00022525"/>
    </source>
</evidence>
<keyword evidence="6 10" id="KW-0732">Signal</keyword>
<feature type="domain" description="Calcineurin-like phosphoesterase" evidence="11">
    <location>
        <begin position="241"/>
        <end position="505"/>
    </location>
</feature>
<dbReference type="InterPro" id="IPR004843">
    <property type="entry name" value="Calcineurin-like_PHP"/>
</dbReference>
<name>A0A6P7G698_DIAVI</name>
<dbReference type="InterPro" id="IPR045473">
    <property type="entry name" value="ASM_C"/>
</dbReference>
<dbReference type="EnsemblMetazoa" id="XM_028284592.2">
    <property type="protein sequence ID" value="XP_028140393.1"/>
    <property type="gene ID" value="LOC114334529"/>
</dbReference>
<organism evidence="15">
    <name type="scientific">Diabrotica virgifera virgifera</name>
    <name type="common">western corn rootworm</name>
    <dbReference type="NCBI Taxonomy" id="50390"/>
    <lineage>
        <taxon>Eukaryota</taxon>
        <taxon>Metazoa</taxon>
        <taxon>Ecdysozoa</taxon>
        <taxon>Arthropoda</taxon>
        <taxon>Hexapoda</taxon>
        <taxon>Insecta</taxon>
        <taxon>Pterygota</taxon>
        <taxon>Neoptera</taxon>
        <taxon>Endopterygota</taxon>
        <taxon>Coleoptera</taxon>
        <taxon>Polyphaga</taxon>
        <taxon>Cucujiformia</taxon>
        <taxon>Chrysomeloidea</taxon>
        <taxon>Chrysomelidae</taxon>
        <taxon>Galerucinae</taxon>
        <taxon>Diabroticina</taxon>
        <taxon>Diabroticites</taxon>
        <taxon>Diabrotica</taxon>
    </lineage>
</organism>
<dbReference type="CDD" id="cd00842">
    <property type="entry name" value="MPP_ASMase"/>
    <property type="match status" value="1"/>
</dbReference>
<dbReference type="GO" id="GO:0005764">
    <property type="term" value="C:lysosome"/>
    <property type="evidence" value="ECO:0007669"/>
    <property type="project" value="TreeGrafter"/>
</dbReference>
<feature type="chain" id="PRO_5027970167" evidence="10">
    <location>
        <begin position="21"/>
        <end position="654"/>
    </location>
</feature>
<dbReference type="InterPro" id="IPR029052">
    <property type="entry name" value="Metallo-depent_PP-like"/>
</dbReference>
<dbReference type="Proteomes" id="UP001652700">
    <property type="component" value="Unplaced"/>
</dbReference>
<proteinExistence type="inferred from homology"/>
<evidence type="ECO:0000256" key="8">
    <source>
        <dbReference type="ARBA" id="ARBA00022833"/>
    </source>
</evidence>
<evidence type="ECO:0000256" key="10">
    <source>
        <dbReference type="SAM" id="SignalP"/>
    </source>
</evidence>
<dbReference type="Pfam" id="PF00149">
    <property type="entry name" value="Metallophos"/>
    <property type="match status" value="1"/>
</dbReference>
<dbReference type="KEGG" id="dvv:114334529"/>